<dbReference type="OrthoDB" id="342531at2759"/>
<organism evidence="5 6">
    <name type="scientific">Tulasnella calospora MUT 4182</name>
    <dbReference type="NCBI Taxonomy" id="1051891"/>
    <lineage>
        <taxon>Eukaryota</taxon>
        <taxon>Fungi</taxon>
        <taxon>Dikarya</taxon>
        <taxon>Basidiomycota</taxon>
        <taxon>Agaricomycotina</taxon>
        <taxon>Agaricomycetes</taxon>
        <taxon>Cantharellales</taxon>
        <taxon>Tulasnellaceae</taxon>
        <taxon>Tulasnella</taxon>
    </lineage>
</organism>
<feature type="region of interest" description="Disordered" evidence="4">
    <location>
        <begin position="1"/>
        <end position="71"/>
    </location>
</feature>
<dbReference type="PANTHER" id="PTHR13213">
    <property type="entry name" value="MYB-BINDING PROTEIN 1A FAMILY MEMBER"/>
    <property type="match status" value="1"/>
</dbReference>
<gene>
    <name evidence="5" type="ORF">M407DRAFT_226898</name>
</gene>
<dbReference type="InterPro" id="IPR016024">
    <property type="entry name" value="ARM-type_fold"/>
</dbReference>
<dbReference type="GO" id="GO:0005730">
    <property type="term" value="C:nucleolus"/>
    <property type="evidence" value="ECO:0007669"/>
    <property type="project" value="InterPro"/>
</dbReference>
<dbReference type="GO" id="GO:0000182">
    <property type="term" value="F:rDNA binding"/>
    <property type="evidence" value="ECO:0007669"/>
    <property type="project" value="TreeGrafter"/>
</dbReference>
<proteinExistence type="inferred from homology"/>
<reference evidence="5 6" key="1">
    <citation type="submission" date="2014-04" db="EMBL/GenBank/DDBJ databases">
        <authorList>
            <consortium name="DOE Joint Genome Institute"/>
            <person name="Kuo A."/>
            <person name="Girlanda M."/>
            <person name="Perotto S."/>
            <person name="Kohler A."/>
            <person name="Nagy L.G."/>
            <person name="Floudas D."/>
            <person name="Copeland A."/>
            <person name="Barry K.W."/>
            <person name="Cichocki N."/>
            <person name="Veneault-Fourrey C."/>
            <person name="LaButti K."/>
            <person name="Lindquist E.A."/>
            <person name="Lipzen A."/>
            <person name="Lundell T."/>
            <person name="Morin E."/>
            <person name="Murat C."/>
            <person name="Sun H."/>
            <person name="Tunlid A."/>
            <person name="Henrissat B."/>
            <person name="Grigoriev I.V."/>
            <person name="Hibbett D.S."/>
            <person name="Martin F."/>
            <person name="Nordberg H.P."/>
            <person name="Cantor M.N."/>
            <person name="Hua S.X."/>
        </authorList>
    </citation>
    <scope>NUCLEOTIDE SEQUENCE [LARGE SCALE GENOMIC DNA]</scope>
    <source>
        <strain evidence="5 6">MUT 4182</strain>
    </source>
</reference>
<evidence type="ECO:0000256" key="1">
    <source>
        <dbReference type="ARBA" id="ARBA00004123"/>
    </source>
</evidence>
<feature type="compositionally biased region" description="Acidic residues" evidence="4">
    <location>
        <begin position="55"/>
        <end position="69"/>
    </location>
</feature>
<comment type="similarity">
    <text evidence="2">Belongs to the MYBBP1A family.</text>
</comment>
<feature type="compositionally biased region" description="Acidic residues" evidence="4">
    <location>
        <begin position="536"/>
        <end position="547"/>
    </location>
</feature>
<evidence type="ECO:0000313" key="6">
    <source>
        <dbReference type="Proteomes" id="UP000054248"/>
    </source>
</evidence>
<comment type="subcellular location">
    <subcellularLocation>
        <location evidence="1">Nucleus</location>
    </subcellularLocation>
</comment>
<dbReference type="SUPFAM" id="SSF48371">
    <property type="entry name" value="ARM repeat"/>
    <property type="match status" value="1"/>
</dbReference>
<dbReference type="Pfam" id="PF04931">
    <property type="entry name" value="DNA_pol_phi"/>
    <property type="match status" value="1"/>
</dbReference>
<name>A0A0C3K958_9AGAM</name>
<dbReference type="EMBL" id="KN823331">
    <property type="protein sequence ID" value="KIO17918.1"/>
    <property type="molecule type" value="Genomic_DNA"/>
</dbReference>
<sequence>MRGGLREVGKRASSLEQFQLDHAPEPYLNGAATDESTAEEVNPSSKPKSFIESITSEDEVASEGGDDEEGLKLPKHHRIWRPELHFAWDALISQYSDSSHVGANVGAQFSDIREFFRVVVDDSLLQPNSTPERKFWGISAFRLILSKAVPSDIPQLLTQNFTKLWMHQLSGRDRVLNKVARDAVNDIKVVVEKHPEIGIKVVFALLGNSGGHFDRLSHTKIVENILGKADEAGVKSYVDYLIDTAYSAEGDPTSLDASTSDSRRKWAVDQLSGIVRSGEVPRSDTWISAALHFFLVHGFFLVKKKNKDSDIELMRKAPPTGFSDELHATCRQQLYSCLAFLLRFHSPKTAPTLPPGATEAPKVNGIADDGESWLAKTIRIIQALEKDARHASLIREETSEDEDARKAARKALKRLSKLSSRLSSGLELLLQSYILRSYDPGFDAVELFQELTEASISLTAMDPTPKGKGKIVQDGEEEVPPEPIDVVLDSLIGNLESDSAYERDVANVVFDLVCQDFKESSIELLLTQVARRDPTSEDAEDMEDEESNGSSSESAEDAPEDPESESDDTDGSDYGEGSGIETDQDEGVDPELRKRIAEALQMEDVLEGASNTCRNLPLFTSNFKEV</sequence>
<keyword evidence="3" id="KW-0539">Nucleus</keyword>
<dbReference type="Proteomes" id="UP000054248">
    <property type="component" value="Unassembled WGS sequence"/>
</dbReference>
<evidence type="ECO:0000256" key="2">
    <source>
        <dbReference type="ARBA" id="ARBA00006809"/>
    </source>
</evidence>
<dbReference type="GO" id="GO:0006355">
    <property type="term" value="P:regulation of DNA-templated transcription"/>
    <property type="evidence" value="ECO:0007669"/>
    <property type="project" value="InterPro"/>
</dbReference>
<evidence type="ECO:0000256" key="3">
    <source>
        <dbReference type="ARBA" id="ARBA00023242"/>
    </source>
</evidence>
<dbReference type="PANTHER" id="PTHR13213:SF2">
    <property type="entry name" value="MYB-BINDING PROTEIN 1A"/>
    <property type="match status" value="1"/>
</dbReference>
<reference evidence="6" key="2">
    <citation type="submission" date="2015-01" db="EMBL/GenBank/DDBJ databases">
        <title>Evolutionary Origins and Diversification of the Mycorrhizal Mutualists.</title>
        <authorList>
            <consortium name="DOE Joint Genome Institute"/>
            <consortium name="Mycorrhizal Genomics Consortium"/>
            <person name="Kohler A."/>
            <person name="Kuo A."/>
            <person name="Nagy L.G."/>
            <person name="Floudas D."/>
            <person name="Copeland A."/>
            <person name="Barry K.W."/>
            <person name="Cichocki N."/>
            <person name="Veneault-Fourrey C."/>
            <person name="LaButti K."/>
            <person name="Lindquist E.A."/>
            <person name="Lipzen A."/>
            <person name="Lundell T."/>
            <person name="Morin E."/>
            <person name="Murat C."/>
            <person name="Riley R."/>
            <person name="Ohm R."/>
            <person name="Sun H."/>
            <person name="Tunlid A."/>
            <person name="Henrissat B."/>
            <person name="Grigoriev I.V."/>
            <person name="Hibbett D.S."/>
            <person name="Martin F."/>
        </authorList>
    </citation>
    <scope>NUCLEOTIDE SEQUENCE [LARGE SCALE GENOMIC DNA]</scope>
    <source>
        <strain evidence="6">MUT 4182</strain>
    </source>
</reference>
<dbReference type="HOGENOM" id="CLU_436930_0_0_1"/>
<keyword evidence="6" id="KW-1185">Reference proteome</keyword>
<evidence type="ECO:0000256" key="4">
    <source>
        <dbReference type="SAM" id="MobiDB-lite"/>
    </source>
</evidence>
<feature type="compositionally biased region" description="Basic and acidic residues" evidence="4">
    <location>
        <begin position="1"/>
        <end position="10"/>
    </location>
</feature>
<dbReference type="STRING" id="1051891.A0A0C3K958"/>
<feature type="region of interest" description="Disordered" evidence="4">
    <location>
        <begin position="529"/>
        <end position="594"/>
    </location>
</feature>
<accession>A0A0C3K958</accession>
<evidence type="ECO:0000313" key="5">
    <source>
        <dbReference type="EMBL" id="KIO17918.1"/>
    </source>
</evidence>
<dbReference type="InterPro" id="IPR007015">
    <property type="entry name" value="DNA_pol_V/MYBBP1A"/>
</dbReference>
<protein>
    <submittedName>
        <fullName evidence="5">Uncharacterized protein</fullName>
    </submittedName>
</protein>
<dbReference type="AlphaFoldDB" id="A0A0C3K958"/>
<feature type="compositionally biased region" description="Acidic residues" evidence="4">
    <location>
        <begin position="554"/>
        <end position="573"/>
    </location>
</feature>